<feature type="binding site" evidence="5">
    <location>
        <position position="109"/>
    </location>
    <ligand>
        <name>ATP</name>
        <dbReference type="ChEBI" id="CHEBI:30616"/>
    </ligand>
</feature>
<comment type="similarity">
    <text evidence="5">Belongs to the succinate/malate CoA ligase beta subunit family.</text>
</comment>
<dbReference type="InterPro" id="IPR005811">
    <property type="entry name" value="SUCC_ACL_C"/>
</dbReference>
<dbReference type="NCBIfam" id="NF001913">
    <property type="entry name" value="PRK00696.1"/>
    <property type="match status" value="1"/>
</dbReference>
<comment type="catalytic activity">
    <reaction evidence="5">
        <text>GTP + succinate + CoA = succinyl-CoA + GDP + phosphate</text>
        <dbReference type="Rhea" id="RHEA:22120"/>
        <dbReference type="ChEBI" id="CHEBI:30031"/>
        <dbReference type="ChEBI" id="CHEBI:37565"/>
        <dbReference type="ChEBI" id="CHEBI:43474"/>
        <dbReference type="ChEBI" id="CHEBI:57287"/>
        <dbReference type="ChEBI" id="CHEBI:57292"/>
        <dbReference type="ChEBI" id="CHEBI:58189"/>
    </reaction>
</comment>
<dbReference type="InterPro" id="IPR005809">
    <property type="entry name" value="Succ_CoA_ligase-like_bsu"/>
</dbReference>
<keyword evidence="1 5" id="KW-0436">Ligase</keyword>
<dbReference type="PROSITE" id="PS01217">
    <property type="entry name" value="SUCCINYL_COA_LIG_3"/>
    <property type="match status" value="1"/>
</dbReference>
<comment type="pathway">
    <text evidence="5">Carbohydrate metabolism; tricarboxylic acid cycle; succinate from succinyl-CoA (ligase route): step 1/1.</text>
</comment>
<feature type="binding site" evidence="5">
    <location>
        <position position="114"/>
    </location>
    <ligand>
        <name>ATP</name>
        <dbReference type="ChEBI" id="CHEBI:30616"/>
    </ligand>
</feature>
<comment type="cofactor">
    <cofactor evidence="5">
        <name>Mg(2+)</name>
        <dbReference type="ChEBI" id="CHEBI:18420"/>
    </cofactor>
    <text evidence="5">Binds 1 Mg(2+) ion per subunit.</text>
</comment>
<dbReference type="InterPro" id="IPR016102">
    <property type="entry name" value="Succinyl-CoA_synth-like"/>
</dbReference>
<gene>
    <name evidence="5 8" type="primary">sucC</name>
    <name evidence="8" type="ORF">ACFSW8_00200</name>
</gene>
<comment type="caution">
    <text evidence="5">Lacks conserved residue(s) required for the propagation of feature annotation.</text>
</comment>
<comment type="function">
    <text evidence="5">Succinyl-CoA synthetase functions in the citric acid cycle (TCA), coupling the hydrolysis of succinyl-CoA to the synthesis of either ATP or GTP and thus represents the only step of substrate-level phosphorylation in the TCA. The beta subunit provides nucleotide specificity of the enzyme and binds the substrate succinate, while the binding sites for coenzyme A and phosphate are found in the alpha subunit.</text>
</comment>
<reference evidence="9" key="1">
    <citation type="journal article" date="2019" name="Int. J. Syst. Evol. Microbiol.">
        <title>The Global Catalogue of Microorganisms (GCM) 10K type strain sequencing project: providing services to taxonomists for standard genome sequencing and annotation.</title>
        <authorList>
            <consortium name="The Broad Institute Genomics Platform"/>
            <consortium name="The Broad Institute Genome Sequencing Center for Infectious Disease"/>
            <person name="Wu L."/>
            <person name="Ma J."/>
        </authorList>
    </citation>
    <scope>NUCLEOTIDE SEQUENCE [LARGE SCALE GENOMIC DNA]</scope>
    <source>
        <strain evidence="9">CCUG 57942</strain>
    </source>
</reference>
<evidence type="ECO:0000256" key="1">
    <source>
        <dbReference type="ARBA" id="ARBA00022598"/>
    </source>
</evidence>
<evidence type="ECO:0000313" key="9">
    <source>
        <dbReference type="Proteomes" id="UP001597389"/>
    </source>
</evidence>
<dbReference type="GO" id="GO:0004775">
    <property type="term" value="F:succinate-CoA ligase (ADP-forming) activity"/>
    <property type="evidence" value="ECO:0007669"/>
    <property type="project" value="UniProtKB-EC"/>
</dbReference>
<evidence type="ECO:0000256" key="4">
    <source>
        <dbReference type="ARBA" id="ARBA00022842"/>
    </source>
</evidence>
<dbReference type="Gene3D" id="3.40.50.261">
    <property type="entry name" value="Succinyl-CoA synthetase domains"/>
    <property type="match status" value="1"/>
</dbReference>
<comment type="caution">
    <text evidence="8">The sequence shown here is derived from an EMBL/GenBank/DDBJ whole genome shotgun (WGS) entry which is preliminary data.</text>
</comment>
<dbReference type="SUPFAM" id="SSF52210">
    <property type="entry name" value="Succinyl-CoA synthetase domains"/>
    <property type="match status" value="1"/>
</dbReference>
<keyword evidence="3 5" id="KW-0547">Nucleotide-binding</keyword>
<feature type="binding site" evidence="5">
    <location>
        <position position="46"/>
    </location>
    <ligand>
        <name>ATP</name>
        <dbReference type="ChEBI" id="CHEBI:30616"/>
    </ligand>
</feature>
<dbReference type="Pfam" id="PF00549">
    <property type="entry name" value="Ligase_CoA"/>
    <property type="match status" value="1"/>
</dbReference>
<keyword evidence="2 5" id="KW-0479">Metal-binding</keyword>
<dbReference type="PANTHER" id="PTHR11815:SF10">
    <property type="entry name" value="SUCCINATE--COA LIGASE [GDP-FORMING] SUBUNIT BETA, MITOCHONDRIAL"/>
    <property type="match status" value="1"/>
</dbReference>
<feature type="binding site" evidence="5">
    <location>
        <position position="271"/>
    </location>
    <ligand>
        <name>substrate</name>
        <note>ligand shared with subunit alpha</note>
    </ligand>
</feature>
<dbReference type="NCBIfam" id="TIGR01016">
    <property type="entry name" value="sucCoAbeta"/>
    <property type="match status" value="1"/>
</dbReference>
<dbReference type="EMBL" id="JBHUJB010000005">
    <property type="protein sequence ID" value="MFD2157312.1"/>
    <property type="molecule type" value="Genomic_DNA"/>
</dbReference>
<dbReference type="Gene3D" id="3.30.1490.20">
    <property type="entry name" value="ATP-grasp fold, A domain"/>
    <property type="match status" value="1"/>
</dbReference>
<evidence type="ECO:0000259" key="7">
    <source>
        <dbReference type="PROSITE" id="PS50975"/>
    </source>
</evidence>
<evidence type="ECO:0000256" key="5">
    <source>
        <dbReference type="HAMAP-Rule" id="MF_00558"/>
    </source>
</evidence>
<dbReference type="Proteomes" id="UP001597389">
    <property type="component" value="Unassembled WGS sequence"/>
</dbReference>
<dbReference type="InterPro" id="IPR017866">
    <property type="entry name" value="Succ-CoA_synthase_bsu_CS"/>
</dbReference>
<organism evidence="8 9">
    <name type="scientific">Rubritalea tangerina</name>
    <dbReference type="NCBI Taxonomy" id="430798"/>
    <lineage>
        <taxon>Bacteria</taxon>
        <taxon>Pseudomonadati</taxon>
        <taxon>Verrucomicrobiota</taxon>
        <taxon>Verrucomicrobiia</taxon>
        <taxon>Verrucomicrobiales</taxon>
        <taxon>Rubritaleaceae</taxon>
        <taxon>Rubritalea</taxon>
    </lineage>
</organism>
<feature type="binding site" evidence="5">
    <location>
        <position position="206"/>
    </location>
    <ligand>
        <name>Mg(2+)</name>
        <dbReference type="ChEBI" id="CHEBI:18420"/>
    </ligand>
</feature>
<evidence type="ECO:0000256" key="2">
    <source>
        <dbReference type="ARBA" id="ARBA00022723"/>
    </source>
</evidence>
<dbReference type="InterPro" id="IPR013815">
    <property type="entry name" value="ATP_grasp_subdomain_1"/>
</dbReference>
<dbReference type="SUPFAM" id="SSF56059">
    <property type="entry name" value="Glutathione synthetase ATP-binding domain-like"/>
    <property type="match status" value="1"/>
</dbReference>
<protein>
    <recommendedName>
        <fullName evidence="5">Succinate--CoA ligase [ADP-forming] subunit beta</fullName>
        <ecNumber evidence="5">6.2.1.5</ecNumber>
    </recommendedName>
    <alternativeName>
        <fullName evidence="5">Succinyl-CoA synthetase subunit beta</fullName>
        <shortName evidence="5">SCS-beta</shortName>
    </alternativeName>
</protein>
<keyword evidence="5" id="KW-0816">Tricarboxylic acid cycle</keyword>
<dbReference type="RefSeq" id="WP_377091355.1">
    <property type="nucleotide sequence ID" value="NZ_JBHSJL010000014.1"/>
</dbReference>
<dbReference type="InterPro" id="IPR013650">
    <property type="entry name" value="ATP-grasp_succ-CoA_synth-type"/>
</dbReference>
<name>A0ABW4Z6P3_9BACT</name>
<accession>A0ABW4Z6P3</accession>
<dbReference type="PANTHER" id="PTHR11815">
    <property type="entry name" value="SUCCINYL-COA SYNTHETASE BETA CHAIN"/>
    <property type="match status" value="1"/>
</dbReference>
<evidence type="ECO:0000256" key="6">
    <source>
        <dbReference type="PROSITE-ProRule" id="PRU00409"/>
    </source>
</evidence>
<comment type="catalytic activity">
    <reaction evidence="5">
        <text>succinate + ATP + CoA = succinyl-CoA + ADP + phosphate</text>
        <dbReference type="Rhea" id="RHEA:17661"/>
        <dbReference type="ChEBI" id="CHEBI:30031"/>
        <dbReference type="ChEBI" id="CHEBI:30616"/>
        <dbReference type="ChEBI" id="CHEBI:43474"/>
        <dbReference type="ChEBI" id="CHEBI:57287"/>
        <dbReference type="ChEBI" id="CHEBI:57292"/>
        <dbReference type="ChEBI" id="CHEBI:456216"/>
        <dbReference type="EC" id="6.2.1.5"/>
    </reaction>
</comment>
<feature type="domain" description="ATP-grasp" evidence="7">
    <location>
        <begin position="9"/>
        <end position="236"/>
    </location>
</feature>
<comment type="subunit">
    <text evidence="5">Heterotetramer of two alpha and two beta subunits.</text>
</comment>
<evidence type="ECO:0000313" key="8">
    <source>
        <dbReference type="EMBL" id="MFD2157312.1"/>
    </source>
</evidence>
<proteinExistence type="inferred from homology"/>
<dbReference type="PIRSF" id="PIRSF001554">
    <property type="entry name" value="SucCS_beta"/>
    <property type="match status" value="1"/>
</dbReference>
<feature type="binding site" evidence="5">
    <location>
        <begin position="53"/>
        <end position="55"/>
    </location>
    <ligand>
        <name>ATP</name>
        <dbReference type="ChEBI" id="CHEBI:30616"/>
    </ligand>
</feature>
<keyword evidence="5 6" id="KW-0067">ATP-binding</keyword>
<dbReference type="PROSITE" id="PS50975">
    <property type="entry name" value="ATP_GRASP"/>
    <property type="match status" value="1"/>
</dbReference>
<evidence type="ECO:0000256" key="3">
    <source>
        <dbReference type="ARBA" id="ARBA00022741"/>
    </source>
</evidence>
<dbReference type="HAMAP" id="MF_00558">
    <property type="entry name" value="Succ_CoA_beta"/>
    <property type="match status" value="1"/>
</dbReference>
<dbReference type="Pfam" id="PF08442">
    <property type="entry name" value="ATP-grasp_2"/>
    <property type="match status" value="1"/>
</dbReference>
<sequence length="395" mass="41904">MNIHEYQAKELFEKFGVPSPKGIVAGTAEEAEAAAKAIGGDDLVIKAQVHAGGRGKGTFKNGFKGGVHFPKTPAEAGELASQMIGQTLVTHQTGEAGRLVNKVMIAESADIERELYLAILMDRGSASPVIVASTEGGMDIEEVAEKTPEKIIRQFVHPLAGLQPYELRKLAAALELAGDQAKQFAKLVKNLFKLFIACDCDMVEINPLVVTPAGDVLALDAKFGFDDNALYRHPEIVEMRDTTEEDPREVEASKFDLNYIGLDGNIACLVNGAGLAMATMDIIKHCGGEPANFLDVGGGATKEQVSAAFKIILSDPNVEGILVNIFGGIMQCDIIAEGILAAAAELELTIPLVVRLEGTNVALGKKLIEESDLAVISADNLNDAAQKIVEAVKTA</sequence>
<keyword evidence="9" id="KW-1185">Reference proteome</keyword>
<feature type="binding site" evidence="5">
    <location>
        <begin position="328"/>
        <end position="330"/>
    </location>
    <ligand>
        <name>substrate</name>
        <note>ligand shared with subunit alpha</note>
    </ligand>
</feature>
<dbReference type="Gene3D" id="3.30.470.20">
    <property type="entry name" value="ATP-grasp fold, B domain"/>
    <property type="match status" value="1"/>
</dbReference>
<dbReference type="InterPro" id="IPR011761">
    <property type="entry name" value="ATP-grasp"/>
</dbReference>
<dbReference type="EC" id="6.2.1.5" evidence="5"/>
<feature type="binding site" evidence="5">
    <location>
        <position position="220"/>
    </location>
    <ligand>
        <name>Mg(2+)</name>
        <dbReference type="ChEBI" id="CHEBI:18420"/>
    </ligand>
</feature>
<keyword evidence="4 5" id="KW-0460">Magnesium</keyword>